<dbReference type="EMBL" id="BAABGA010000006">
    <property type="protein sequence ID" value="GAA4444850.1"/>
    <property type="molecule type" value="Genomic_DNA"/>
</dbReference>
<dbReference type="InterPro" id="IPR029044">
    <property type="entry name" value="Nucleotide-diphossugar_trans"/>
</dbReference>
<dbReference type="Proteomes" id="UP001500840">
    <property type="component" value="Unassembled WGS sequence"/>
</dbReference>
<evidence type="ECO:0000313" key="2">
    <source>
        <dbReference type="Proteomes" id="UP001500840"/>
    </source>
</evidence>
<organism evidence="1 2">
    <name type="scientific">Novipirellula rosea</name>
    <dbReference type="NCBI Taxonomy" id="1031540"/>
    <lineage>
        <taxon>Bacteria</taxon>
        <taxon>Pseudomonadati</taxon>
        <taxon>Planctomycetota</taxon>
        <taxon>Planctomycetia</taxon>
        <taxon>Pirellulales</taxon>
        <taxon>Pirellulaceae</taxon>
        <taxon>Novipirellula</taxon>
    </lineage>
</organism>
<accession>A0ABP8M8W3</accession>
<sequence>MADFAQNGIIGTLHNLRNRSTEELESELVEFSAETPMSLLLPCLFSELEGPAMGPIVEELAKIPYLSEIIIGLDRANEEQFHAARRFFDKLPQNYVVLWNDGTRLRHVDAALQAEGISPIEPGKGRNVWYCLGYFLASGKSKAVALHDCDILTYDRSLPARLLYPLAHPSFNYLFCKGYYYRAANGQLNGRVFRLLVIPLIRALKTVLGRVEYLDYMGSFRYALSGEFSMRSEVVTSLRIPSDWGLEIGTLSEMYRNCSLNRICQADVADAYDHKHQVVSEDDRSGGLHRMANDICKAFIRKLAVEGIVISNSMLRTLKACYYRTALDVVDHYHNDAVMSGLNMDRHREEATVELFSRVLVAAGDEFLNRPDESPFIPNWSRVTSALPDIYDMLLGAVEADNA</sequence>
<evidence type="ECO:0000313" key="1">
    <source>
        <dbReference type="EMBL" id="GAA4444850.1"/>
    </source>
</evidence>
<comment type="caution">
    <text evidence="1">The sequence shown here is derived from an EMBL/GenBank/DDBJ whole genome shotgun (WGS) entry which is preliminary data.</text>
</comment>
<dbReference type="SUPFAM" id="SSF53448">
    <property type="entry name" value="Nucleotide-diphospho-sugar transferases"/>
    <property type="match status" value="1"/>
</dbReference>
<gene>
    <name evidence="1" type="ORF">GCM10023156_03730</name>
</gene>
<name>A0ABP8M8W3_9BACT</name>
<proteinExistence type="predicted"/>
<reference evidence="2" key="1">
    <citation type="journal article" date="2019" name="Int. J. Syst. Evol. Microbiol.">
        <title>The Global Catalogue of Microorganisms (GCM) 10K type strain sequencing project: providing services to taxonomists for standard genome sequencing and annotation.</title>
        <authorList>
            <consortium name="The Broad Institute Genomics Platform"/>
            <consortium name="The Broad Institute Genome Sequencing Center for Infectious Disease"/>
            <person name="Wu L."/>
            <person name="Ma J."/>
        </authorList>
    </citation>
    <scope>NUCLEOTIDE SEQUENCE [LARGE SCALE GENOMIC DNA]</scope>
    <source>
        <strain evidence="2">JCM 17759</strain>
    </source>
</reference>
<dbReference type="RefSeq" id="WP_345318846.1">
    <property type="nucleotide sequence ID" value="NZ_BAABGA010000006.1"/>
</dbReference>
<dbReference type="Gene3D" id="3.90.550.10">
    <property type="entry name" value="Spore Coat Polysaccharide Biosynthesis Protein SpsA, Chain A"/>
    <property type="match status" value="1"/>
</dbReference>
<protein>
    <submittedName>
        <fullName evidence="1">Cell wall biogenesis glycosyltransferase</fullName>
    </submittedName>
</protein>
<keyword evidence="2" id="KW-1185">Reference proteome</keyword>